<feature type="compositionally biased region" description="Basic and acidic residues" evidence="1">
    <location>
        <begin position="887"/>
        <end position="903"/>
    </location>
</feature>
<feature type="region of interest" description="Disordered" evidence="1">
    <location>
        <begin position="629"/>
        <end position="661"/>
    </location>
</feature>
<dbReference type="PANTHER" id="PTHR47219:SF20">
    <property type="entry name" value="TBC1 DOMAIN FAMILY MEMBER 2B"/>
    <property type="match status" value="1"/>
</dbReference>
<dbReference type="Gene3D" id="1.10.472.80">
    <property type="entry name" value="Ypt/Rab-GAP domain of gyp1p, domain 3"/>
    <property type="match status" value="1"/>
</dbReference>
<dbReference type="GO" id="GO:0031267">
    <property type="term" value="F:small GTPase binding"/>
    <property type="evidence" value="ECO:0007669"/>
    <property type="project" value="TreeGrafter"/>
</dbReference>
<feature type="region of interest" description="Disordered" evidence="1">
    <location>
        <begin position="884"/>
        <end position="903"/>
    </location>
</feature>
<feature type="compositionally biased region" description="Polar residues" evidence="1">
    <location>
        <begin position="917"/>
        <end position="928"/>
    </location>
</feature>
<evidence type="ECO:0000256" key="1">
    <source>
        <dbReference type="SAM" id="MobiDB-lite"/>
    </source>
</evidence>
<reference evidence="3" key="1">
    <citation type="submission" date="2023-06" db="EMBL/GenBank/DDBJ databases">
        <title>Conoideocrella luteorostrata (Hypocreales: Clavicipitaceae), a potential biocontrol fungus for elongate hemlock scale in United States Christmas tree production areas.</title>
        <authorList>
            <person name="Barrett H."/>
            <person name="Lovett B."/>
            <person name="Macias A.M."/>
            <person name="Stajich J.E."/>
            <person name="Kasson M.T."/>
        </authorList>
    </citation>
    <scope>NUCLEOTIDE SEQUENCE</scope>
    <source>
        <strain evidence="3">ARSEF 14590</strain>
    </source>
</reference>
<feature type="compositionally biased region" description="Polar residues" evidence="1">
    <location>
        <begin position="281"/>
        <end position="313"/>
    </location>
</feature>
<dbReference type="Pfam" id="PF00566">
    <property type="entry name" value="RabGAP-TBC"/>
    <property type="match status" value="2"/>
</dbReference>
<feature type="compositionally biased region" description="Low complexity" evidence="1">
    <location>
        <begin position="105"/>
        <end position="114"/>
    </location>
</feature>
<evidence type="ECO:0000313" key="4">
    <source>
        <dbReference type="Proteomes" id="UP001251528"/>
    </source>
</evidence>
<dbReference type="AlphaFoldDB" id="A0AAJ0G112"/>
<dbReference type="SMART" id="SM00164">
    <property type="entry name" value="TBC"/>
    <property type="match status" value="1"/>
</dbReference>
<comment type="caution">
    <text evidence="3">The sequence shown here is derived from an EMBL/GenBank/DDBJ whole genome shotgun (WGS) entry which is preliminary data.</text>
</comment>
<protein>
    <recommendedName>
        <fullName evidence="2">Rab-GAP TBC domain-containing protein</fullName>
    </recommendedName>
</protein>
<dbReference type="FunFam" id="1.10.472.80:FF:000050">
    <property type="entry name" value="GTPase activating protein (Gyp3)"/>
    <property type="match status" value="1"/>
</dbReference>
<feature type="region of interest" description="Disordered" evidence="1">
    <location>
        <begin position="48"/>
        <end position="366"/>
    </location>
</feature>
<proteinExistence type="predicted"/>
<feature type="compositionally biased region" description="Polar residues" evidence="1">
    <location>
        <begin position="629"/>
        <end position="644"/>
    </location>
</feature>
<feature type="domain" description="Rab-GAP TBC" evidence="2">
    <location>
        <begin position="564"/>
        <end position="823"/>
    </location>
</feature>
<dbReference type="InterPro" id="IPR000195">
    <property type="entry name" value="Rab-GAP-TBC_dom"/>
</dbReference>
<dbReference type="InterPro" id="IPR050302">
    <property type="entry name" value="Rab_GAP_TBC_domain"/>
</dbReference>
<evidence type="ECO:0000313" key="3">
    <source>
        <dbReference type="EMBL" id="KAK2608614.1"/>
    </source>
</evidence>
<sequence>MTVPPPGEEGPIAAQRTVRNRKYSLYASRIKPLVIDNNAHEKAAHVPDLPAIPISPRWDSLSNGPHLLNQSNSTSASKTSPTAPPEPPQPFPLLTGPVTSPPMRSPRSIMSGSSEARNESPSRRMRTKTSLADLRSPEGSPAIENFSRPRKQSLRQNGPPDEPQGSEAIMPRLVNLANPADRILDMSNAVPQTPPWQRPRRPSVSSVKSSSTYASPLPYSGGEYGEPRPHRARNVTGPPVLSAARTQMGYGRADNSVSTPFASPGLGGAAPWVSGDELRSSFRSQLTASTTPGTAVTERSSVLTKDSSVTSLENPDEPSLEDVMGMYEKGFADDEDENDSEYDGHESEVNLDSRPMTAVSEPEMRPQPAVCSALVIKPNADNRLAPPASTGRSTLDAEIRQSKMIFTSPAFTSSVAAISGKADMDAAEKRDSAKSLDSEPSVASDPLVIKESQTAIISGPAASPSQSPSTSSPSPTPLSTHSLPPSMPVVEPEDPGSRDRYGFKKANQSISRDQYDAWNKDYSCYLARRRRKWVGYLKDCALMTDRPIRFPSPCAKTKRFVRKGIPPDWRGAAWFYYAGGPAILAKHSGLYEKLLHKSAKQIDVEAIERDLHRTFPDNIQFKPSAAYESTLSSGRNSQSTMTRSSTDEHIPGPPPAASNEPPIITSLRRVLHAFATYNPRIGYCQSLNFLAGLLLLFVETEEQCFWLLNVITIIYLPGTHDMSLEGSKVDLGVLMTELRDSMPSVWEKIGGELENLPTARPGTAKSVRKTRPILRRRENQQSLSTDRLPPITLCMTAWFMSCYIGTLPIETTLRVWDVFFYEGSKTLFRMALAIFKSGEAEIKAVKDPMEMFGVVQAIPRRMIDANALMEACFKRRNGFGHLSQGAIDDRRQERRDKAKKEREQTILLEKKSGLSGNLTEAESGTISRRGTLFGKKKKESVGIRPAEV</sequence>
<name>A0AAJ0G112_9HYPO</name>
<dbReference type="GO" id="GO:0005096">
    <property type="term" value="F:GTPase activator activity"/>
    <property type="evidence" value="ECO:0007669"/>
    <property type="project" value="TreeGrafter"/>
</dbReference>
<dbReference type="EMBL" id="JASWJB010000035">
    <property type="protein sequence ID" value="KAK2608614.1"/>
    <property type="molecule type" value="Genomic_DNA"/>
</dbReference>
<keyword evidence="4" id="KW-1185">Reference proteome</keyword>
<feature type="compositionally biased region" description="Low complexity" evidence="1">
    <location>
        <begin position="458"/>
        <end position="484"/>
    </location>
</feature>
<dbReference type="PROSITE" id="PS50086">
    <property type="entry name" value="TBC_RABGAP"/>
    <property type="match status" value="1"/>
</dbReference>
<dbReference type="InterPro" id="IPR035969">
    <property type="entry name" value="Rab-GAP_TBC_sf"/>
</dbReference>
<feature type="compositionally biased region" description="Polar residues" evidence="1">
    <location>
        <begin position="60"/>
        <end position="72"/>
    </location>
</feature>
<accession>A0AAJ0G112</accession>
<evidence type="ECO:0000259" key="2">
    <source>
        <dbReference type="PROSITE" id="PS50086"/>
    </source>
</evidence>
<feature type="compositionally biased region" description="Low complexity" evidence="1">
    <location>
        <begin position="202"/>
        <end position="211"/>
    </location>
</feature>
<dbReference type="Proteomes" id="UP001251528">
    <property type="component" value="Unassembled WGS sequence"/>
</dbReference>
<gene>
    <name evidence="3" type="ORF">QQS21_002840</name>
</gene>
<feature type="compositionally biased region" description="Pro residues" evidence="1">
    <location>
        <begin position="82"/>
        <end position="91"/>
    </location>
</feature>
<dbReference type="SUPFAM" id="SSF47923">
    <property type="entry name" value="Ypt/Rab-GAP domain of gyp1p"/>
    <property type="match status" value="2"/>
</dbReference>
<feature type="region of interest" description="Disordered" evidence="1">
    <location>
        <begin position="458"/>
        <end position="502"/>
    </location>
</feature>
<feature type="region of interest" description="Disordered" evidence="1">
    <location>
        <begin position="917"/>
        <end position="948"/>
    </location>
</feature>
<dbReference type="Gene3D" id="1.10.8.270">
    <property type="entry name" value="putative rabgap domain of human tbc1 domain family member 14 like domains"/>
    <property type="match status" value="1"/>
</dbReference>
<dbReference type="PANTHER" id="PTHR47219">
    <property type="entry name" value="RAB GTPASE-ACTIVATING PROTEIN 1-LIKE"/>
    <property type="match status" value="1"/>
</dbReference>
<organism evidence="3 4">
    <name type="scientific">Conoideocrella luteorostrata</name>
    <dbReference type="NCBI Taxonomy" id="1105319"/>
    <lineage>
        <taxon>Eukaryota</taxon>
        <taxon>Fungi</taxon>
        <taxon>Dikarya</taxon>
        <taxon>Ascomycota</taxon>
        <taxon>Pezizomycotina</taxon>
        <taxon>Sordariomycetes</taxon>
        <taxon>Hypocreomycetidae</taxon>
        <taxon>Hypocreales</taxon>
        <taxon>Clavicipitaceae</taxon>
        <taxon>Conoideocrella</taxon>
    </lineage>
</organism>